<dbReference type="Proteomes" id="UP001154312">
    <property type="component" value="Unassembled WGS sequence"/>
</dbReference>
<dbReference type="Gene3D" id="1.10.10.10">
    <property type="entry name" value="Winged helix-like DNA-binding domain superfamily/Winged helix DNA-binding domain"/>
    <property type="match status" value="1"/>
</dbReference>
<dbReference type="AlphaFoldDB" id="A0A9X4H7H8"/>
<feature type="region of interest" description="Disordered" evidence="1">
    <location>
        <begin position="279"/>
        <end position="331"/>
    </location>
</feature>
<comment type="caution">
    <text evidence="2">The sequence shown here is derived from an EMBL/GenBank/DDBJ whole genome shotgun (WGS) entry which is preliminary data.</text>
</comment>
<keyword evidence="3" id="KW-1185">Reference proteome</keyword>
<organism evidence="2 3">
    <name type="scientific">Pelotomaculum isophthalicicum JI</name>
    <dbReference type="NCBI Taxonomy" id="947010"/>
    <lineage>
        <taxon>Bacteria</taxon>
        <taxon>Bacillati</taxon>
        <taxon>Bacillota</taxon>
        <taxon>Clostridia</taxon>
        <taxon>Eubacteriales</taxon>
        <taxon>Desulfotomaculaceae</taxon>
        <taxon>Pelotomaculum</taxon>
    </lineage>
</organism>
<gene>
    <name evidence="2" type="ORF">L7E55_14280</name>
</gene>
<feature type="compositionally biased region" description="Polar residues" evidence="1">
    <location>
        <begin position="170"/>
        <end position="179"/>
    </location>
</feature>
<feature type="region of interest" description="Disordered" evidence="1">
    <location>
        <begin position="113"/>
        <end position="139"/>
    </location>
</feature>
<evidence type="ECO:0000313" key="3">
    <source>
        <dbReference type="Proteomes" id="UP001154312"/>
    </source>
</evidence>
<dbReference type="InterPro" id="IPR036388">
    <property type="entry name" value="WH-like_DNA-bd_sf"/>
</dbReference>
<feature type="region of interest" description="Disordered" evidence="1">
    <location>
        <begin position="169"/>
        <end position="213"/>
    </location>
</feature>
<evidence type="ECO:0000256" key="1">
    <source>
        <dbReference type="SAM" id="MobiDB-lite"/>
    </source>
</evidence>
<dbReference type="EMBL" id="JAKOAV010000032">
    <property type="protein sequence ID" value="MDF9409509.1"/>
    <property type="molecule type" value="Genomic_DNA"/>
</dbReference>
<accession>A0A9X4H7H8</accession>
<feature type="compositionally biased region" description="Basic residues" evidence="1">
    <location>
        <begin position="290"/>
        <end position="305"/>
    </location>
</feature>
<evidence type="ECO:0000313" key="2">
    <source>
        <dbReference type="EMBL" id="MDF9409509.1"/>
    </source>
</evidence>
<proteinExistence type="predicted"/>
<dbReference type="RefSeq" id="WP_277444980.1">
    <property type="nucleotide sequence ID" value="NZ_JAKOAV010000032.1"/>
</dbReference>
<reference evidence="2" key="1">
    <citation type="submission" date="2022-02" db="EMBL/GenBank/DDBJ databases">
        <authorList>
            <person name="Leng L."/>
        </authorList>
    </citation>
    <scope>NUCLEOTIDE SEQUENCE</scope>
    <source>
        <strain evidence="2">JI</strain>
    </source>
</reference>
<feature type="compositionally biased region" description="Basic and acidic residues" evidence="1">
    <location>
        <begin position="306"/>
        <end position="331"/>
    </location>
</feature>
<name>A0A9X4H7H8_9FIRM</name>
<dbReference type="Pfam" id="PF13730">
    <property type="entry name" value="HTH_36"/>
    <property type="match status" value="1"/>
</dbReference>
<protein>
    <submittedName>
        <fullName evidence="2">Helix-turn-helix domain-containing protein</fullName>
    </submittedName>
</protein>
<sequence>MSTIFGRPTGLFFSYDAIFERQDLSTLQKLVYIYFCRRANGNGESMPAYDVIARDCGCHRISAIDAVKQLDSKGLVVKHRRKRYNGSDTSNMYVIFPPDSPFDQGKETINDNGEAMPKKHSIYEGSPETTPGVVQDNPRGVVSDYPQKETHIKEYVVVVDQLPKVERISNTKSASSSVENDGAAFDLHPDDMGSSGQELQTGPEEKGPEETPAWEQIRSKVRTVAGADISASFAKDIEKNYSPEKVSSALDEMRRQLSQGVVIRGVGAWLRYALENDIQPDQPAKTNSIPKRRNGHNNRTPRARPVRPETKYYSAKEQEEKKKEFIRSLYT</sequence>